<keyword evidence="3" id="KW-1185">Reference proteome</keyword>
<dbReference type="InParanoid" id="B4JTQ5"/>
<feature type="chain" id="PRO_5002809434" evidence="1">
    <location>
        <begin position="18"/>
        <end position="256"/>
    </location>
</feature>
<keyword evidence="1" id="KW-0732">Signal</keyword>
<dbReference type="Gene3D" id="3.15.10.30">
    <property type="entry name" value="Haemolymph juvenile hormone binding protein"/>
    <property type="match status" value="1"/>
</dbReference>
<dbReference type="Pfam" id="PF06585">
    <property type="entry name" value="JHBP"/>
    <property type="match status" value="1"/>
</dbReference>
<dbReference type="PhylomeDB" id="B4JTQ5"/>
<protein>
    <submittedName>
        <fullName evidence="2">GH13839</fullName>
    </submittedName>
</protein>
<accession>B4JTQ5</accession>
<evidence type="ECO:0000313" key="2">
    <source>
        <dbReference type="EMBL" id="EDV91484.1"/>
    </source>
</evidence>
<dbReference type="eggNOG" id="ENOG502TBMU">
    <property type="taxonomic scope" value="Eukaryota"/>
</dbReference>
<dbReference type="InterPro" id="IPR010562">
    <property type="entry name" value="Haemolymph_juvenile_hormone-bd"/>
</dbReference>
<sequence>MIAKVLLLALLVAATSASPLTGSVNYIEAFGTFLRAFQKMAPCGFAPWNLPVFEPLTNEFSTFNYTKGDTSLVGNASNIRISGLSEFIVLNGQYDTTTQRASFDVMFPELQILGSTVFDGTFSVLGFSFPTHQNTLLNERLEQLRFVGAYTFAPSLTNPKGLRIVDLDLQFYVADVKIDNWDTLWSIATNTFYDRWSSELISLFVKEIQPSVDQLLADYVVPDINDLLSNVSMTDVTNFFMNTAKEWNKVECDVHA</sequence>
<dbReference type="HOGENOM" id="CLU_1074678_0_0_1"/>
<gene>
    <name evidence="2" type="primary">Dgri\GH13839</name>
    <name evidence="2" type="ORF">Dgri_GH13839</name>
</gene>
<dbReference type="OMA" id="MEGVFNM"/>
<reference evidence="2 3" key="1">
    <citation type="journal article" date="2007" name="Nature">
        <title>Evolution of genes and genomes on the Drosophila phylogeny.</title>
        <authorList>
            <consortium name="Drosophila 12 Genomes Consortium"/>
            <person name="Clark A.G."/>
            <person name="Eisen M.B."/>
            <person name="Smith D.R."/>
            <person name="Bergman C.M."/>
            <person name="Oliver B."/>
            <person name="Markow T.A."/>
            <person name="Kaufman T.C."/>
            <person name="Kellis M."/>
            <person name="Gelbart W."/>
            <person name="Iyer V.N."/>
            <person name="Pollard D.A."/>
            <person name="Sackton T.B."/>
            <person name="Larracuente A.M."/>
            <person name="Singh N.D."/>
            <person name="Abad J.P."/>
            <person name="Abt D.N."/>
            <person name="Adryan B."/>
            <person name="Aguade M."/>
            <person name="Akashi H."/>
            <person name="Anderson W.W."/>
            <person name="Aquadro C.F."/>
            <person name="Ardell D.H."/>
            <person name="Arguello R."/>
            <person name="Artieri C.G."/>
            <person name="Barbash D.A."/>
            <person name="Barker D."/>
            <person name="Barsanti P."/>
            <person name="Batterham P."/>
            <person name="Batzoglou S."/>
            <person name="Begun D."/>
            <person name="Bhutkar A."/>
            <person name="Blanco E."/>
            <person name="Bosak S.A."/>
            <person name="Bradley R.K."/>
            <person name="Brand A.D."/>
            <person name="Brent M.R."/>
            <person name="Brooks A.N."/>
            <person name="Brown R.H."/>
            <person name="Butlin R.K."/>
            <person name="Caggese C."/>
            <person name="Calvi B.R."/>
            <person name="Bernardo de Carvalho A."/>
            <person name="Caspi A."/>
            <person name="Castrezana S."/>
            <person name="Celniker S.E."/>
            <person name="Chang J.L."/>
            <person name="Chapple C."/>
            <person name="Chatterji S."/>
            <person name="Chinwalla A."/>
            <person name="Civetta A."/>
            <person name="Clifton S.W."/>
            <person name="Comeron J.M."/>
            <person name="Costello J.C."/>
            <person name="Coyne J.A."/>
            <person name="Daub J."/>
            <person name="David R.G."/>
            <person name="Delcher A.L."/>
            <person name="Delehaunty K."/>
            <person name="Do C.B."/>
            <person name="Ebling H."/>
            <person name="Edwards K."/>
            <person name="Eickbush T."/>
            <person name="Evans J.D."/>
            <person name="Filipski A."/>
            <person name="Findeiss S."/>
            <person name="Freyhult E."/>
            <person name="Fulton L."/>
            <person name="Fulton R."/>
            <person name="Garcia A.C."/>
            <person name="Gardiner A."/>
            <person name="Garfield D.A."/>
            <person name="Garvin B.E."/>
            <person name="Gibson G."/>
            <person name="Gilbert D."/>
            <person name="Gnerre S."/>
            <person name="Godfrey J."/>
            <person name="Good R."/>
            <person name="Gotea V."/>
            <person name="Gravely B."/>
            <person name="Greenberg A.J."/>
            <person name="Griffiths-Jones S."/>
            <person name="Gross S."/>
            <person name="Guigo R."/>
            <person name="Gustafson E.A."/>
            <person name="Haerty W."/>
            <person name="Hahn M.W."/>
            <person name="Halligan D.L."/>
            <person name="Halpern A.L."/>
            <person name="Halter G.M."/>
            <person name="Han M.V."/>
            <person name="Heger A."/>
            <person name="Hillier L."/>
            <person name="Hinrichs A.S."/>
            <person name="Holmes I."/>
            <person name="Hoskins R.A."/>
            <person name="Hubisz M.J."/>
            <person name="Hultmark D."/>
            <person name="Huntley M.A."/>
            <person name="Jaffe D.B."/>
            <person name="Jagadeeshan S."/>
            <person name="Jeck W.R."/>
            <person name="Johnson J."/>
            <person name="Jones C.D."/>
            <person name="Jordan W.C."/>
            <person name="Karpen G.H."/>
            <person name="Kataoka E."/>
            <person name="Keightley P.D."/>
            <person name="Kheradpour P."/>
            <person name="Kirkness E.F."/>
            <person name="Koerich L.B."/>
            <person name="Kristiansen K."/>
            <person name="Kudrna D."/>
            <person name="Kulathinal R.J."/>
            <person name="Kumar S."/>
            <person name="Kwok R."/>
            <person name="Lander E."/>
            <person name="Langley C.H."/>
            <person name="Lapoint R."/>
            <person name="Lazzaro B.P."/>
            <person name="Lee S.J."/>
            <person name="Levesque L."/>
            <person name="Li R."/>
            <person name="Lin C.F."/>
            <person name="Lin M.F."/>
            <person name="Lindblad-Toh K."/>
            <person name="Llopart A."/>
            <person name="Long M."/>
            <person name="Low L."/>
            <person name="Lozovsky E."/>
            <person name="Lu J."/>
            <person name="Luo M."/>
            <person name="Machado C.A."/>
            <person name="Makalowski W."/>
            <person name="Marzo M."/>
            <person name="Matsuda M."/>
            <person name="Matzkin L."/>
            <person name="McAllister B."/>
            <person name="McBride C.S."/>
            <person name="McKernan B."/>
            <person name="McKernan K."/>
            <person name="Mendez-Lago M."/>
            <person name="Minx P."/>
            <person name="Mollenhauer M.U."/>
            <person name="Montooth K."/>
            <person name="Mount S.M."/>
            <person name="Mu X."/>
            <person name="Myers E."/>
            <person name="Negre B."/>
            <person name="Newfeld S."/>
            <person name="Nielsen R."/>
            <person name="Noor M.A."/>
            <person name="O'Grady P."/>
            <person name="Pachter L."/>
            <person name="Papaceit M."/>
            <person name="Parisi M.J."/>
            <person name="Parisi M."/>
            <person name="Parts L."/>
            <person name="Pedersen J.S."/>
            <person name="Pesole G."/>
            <person name="Phillippy A.M."/>
            <person name="Ponting C.P."/>
            <person name="Pop M."/>
            <person name="Porcelli D."/>
            <person name="Powell J.R."/>
            <person name="Prohaska S."/>
            <person name="Pruitt K."/>
            <person name="Puig M."/>
            <person name="Quesneville H."/>
            <person name="Ram K.R."/>
            <person name="Rand D."/>
            <person name="Rasmussen M.D."/>
            <person name="Reed L.K."/>
            <person name="Reenan R."/>
            <person name="Reily A."/>
            <person name="Remington K.A."/>
            <person name="Rieger T.T."/>
            <person name="Ritchie M.G."/>
            <person name="Robin C."/>
            <person name="Rogers Y.H."/>
            <person name="Rohde C."/>
            <person name="Rozas J."/>
            <person name="Rubenfield M.J."/>
            <person name="Ruiz A."/>
            <person name="Russo S."/>
            <person name="Salzberg S.L."/>
            <person name="Sanchez-Gracia A."/>
            <person name="Saranga D.J."/>
            <person name="Sato H."/>
            <person name="Schaeffer S.W."/>
            <person name="Schatz M.C."/>
            <person name="Schlenke T."/>
            <person name="Schwartz R."/>
            <person name="Segarra C."/>
            <person name="Singh R.S."/>
            <person name="Sirot L."/>
            <person name="Sirota M."/>
            <person name="Sisneros N.B."/>
            <person name="Smith C.D."/>
            <person name="Smith T.F."/>
            <person name="Spieth J."/>
            <person name="Stage D.E."/>
            <person name="Stark A."/>
            <person name="Stephan W."/>
            <person name="Strausberg R.L."/>
            <person name="Strempel S."/>
            <person name="Sturgill D."/>
            <person name="Sutton G."/>
            <person name="Sutton G.G."/>
            <person name="Tao W."/>
            <person name="Teichmann S."/>
            <person name="Tobari Y.N."/>
            <person name="Tomimura Y."/>
            <person name="Tsolas J.M."/>
            <person name="Valente V.L."/>
            <person name="Venter E."/>
            <person name="Venter J.C."/>
            <person name="Vicario S."/>
            <person name="Vieira F.G."/>
            <person name="Vilella A.J."/>
            <person name="Villasante A."/>
            <person name="Walenz B."/>
            <person name="Wang J."/>
            <person name="Wasserman M."/>
            <person name="Watts T."/>
            <person name="Wilson D."/>
            <person name="Wilson R.K."/>
            <person name="Wing R.A."/>
            <person name="Wolfner M.F."/>
            <person name="Wong A."/>
            <person name="Wong G.K."/>
            <person name="Wu C.I."/>
            <person name="Wu G."/>
            <person name="Yamamoto D."/>
            <person name="Yang H.P."/>
            <person name="Yang S.P."/>
            <person name="Yorke J.A."/>
            <person name="Yoshida K."/>
            <person name="Zdobnov E."/>
            <person name="Zhang P."/>
            <person name="Zhang Y."/>
            <person name="Zimin A.V."/>
            <person name="Baldwin J."/>
            <person name="Abdouelleil A."/>
            <person name="Abdulkadir J."/>
            <person name="Abebe A."/>
            <person name="Abera B."/>
            <person name="Abreu J."/>
            <person name="Acer S.C."/>
            <person name="Aftuck L."/>
            <person name="Alexander A."/>
            <person name="An P."/>
            <person name="Anderson E."/>
            <person name="Anderson S."/>
            <person name="Arachi H."/>
            <person name="Azer M."/>
            <person name="Bachantsang P."/>
            <person name="Barry A."/>
            <person name="Bayul T."/>
            <person name="Berlin A."/>
            <person name="Bessette D."/>
            <person name="Bloom T."/>
            <person name="Blye J."/>
            <person name="Boguslavskiy L."/>
            <person name="Bonnet C."/>
            <person name="Boukhgalter B."/>
            <person name="Bourzgui I."/>
            <person name="Brown A."/>
            <person name="Cahill P."/>
            <person name="Channer S."/>
            <person name="Cheshatsang Y."/>
            <person name="Chuda L."/>
            <person name="Citroen M."/>
            <person name="Collymore A."/>
            <person name="Cooke P."/>
            <person name="Costello M."/>
            <person name="D'Aco K."/>
            <person name="Daza R."/>
            <person name="De Haan G."/>
            <person name="DeGray S."/>
            <person name="DeMaso C."/>
            <person name="Dhargay N."/>
            <person name="Dooley K."/>
            <person name="Dooley E."/>
            <person name="Doricent M."/>
            <person name="Dorje P."/>
            <person name="Dorjee K."/>
            <person name="Dupes A."/>
            <person name="Elong R."/>
            <person name="Falk J."/>
            <person name="Farina A."/>
            <person name="Faro S."/>
            <person name="Ferguson D."/>
            <person name="Fisher S."/>
            <person name="Foley C.D."/>
            <person name="Franke A."/>
            <person name="Friedrich D."/>
            <person name="Gadbois L."/>
            <person name="Gearin G."/>
            <person name="Gearin C.R."/>
            <person name="Giannoukos G."/>
            <person name="Goode T."/>
            <person name="Graham J."/>
            <person name="Grandbois E."/>
            <person name="Grewal S."/>
            <person name="Gyaltsen K."/>
            <person name="Hafez N."/>
            <person name="Hagos B."/>
            <person name="Hall J."/>
            <person name="Henson C."/>
            <person name="Hollinger A."/>
            <person name="Honan T."/>
            <person name="Huard M.D."/>
            <person name="Hughes L."/>
            <person name="Hurhula B."/>
            <person name="Husby M.E."/>
            <person name="Kamat A."/>
            <person name="Kanga B."/>
            <person name="Kashin S."/>
            <person name="Khazanovich D."/>
            <person name="Kisner P."/>
            <person name="Lance K."/>
            <person name="Lara M."/>
            <person name="Lee W."/>
            <person name="Lennon N."/>
            <person name="Letendre F."/>
            <person name="LeVine R."/>
            <person name="Lipovsky A."/>
            <person name="Liu X."/>
            <person name="Liu J."/>
            <person name="Liu S."/>
            <person name="Lokyitsang T."/>
            <person name="Lokyitsang Y."/>
            <person name="Lubonja R."/>
            <person name="Lui A."/>
            <person name="MacDonald P."/>
            <person name="Magnisalis V."/>
            <person name="Maru K."/>
            <person name="Matthews C."/>
            <person name="McCusker W."/>
            <person name="McDonough S."/>
            <person name="Mehta T."/>
            <person name="Meldrim J."/>
            <person name="Meneus L."/>
            <person name="Mihai O."/>
            <person name="Mihalev A."/>
            <person name="Mihova T."/>
            <person name="Mittelman R."/>
            <person name="Mlenga V."/>
            <person name="Montmayeur A."/>
            <person name="Mulrain L."/>
            <person name="Navidi A."/>
            <person name="Naylor J."/>
            <person name="Negash T."/>
            <person name="Nguyen T."/>
            <person name="Nguyen N."/>
            <person name="Nicol R."/>
            <person name="Norbu C."/>
            <person name="Norbu N."/>
            <person name="Novod N."/>
            <person name="O'Neill B."/>
            <person name="Osman S."/>
            <person name="Markiewicz E."/>
            <person name="Oyono O.L."/>
            <person name="Patti C."/>
            <person name="Phunkhang P."/>
            <person name="Pierre F."/>
            <person name="Priest M."/>
            <person name="Raghuraman S."/>
            <person name="Rege F."/>
            <person name="Reyes R."/>
            <person name="Rise C."/>
            <person name="Rogov P."/>
            <person name="Ross K."/>
            <person name="Ryan E."/>
            <person name="Settipalli S."/>
            <person name="Shea T."/>
            <person name="Sherpa N."/>
            <person name="Shi L."/>
            <person name="Shih D."/>
            <person name="Sparrow T."/>
            <person name="Spaulding J."/>
            <person name="Stalker J."/>
            <person name="Stange-Thomann N."/>
            <person name="Stavropoulos S."/>
            <person name="Stone C."/>
            <person name="Strader C."/>
            <person name="Tesfaye S."/>
            <person name="Thomson T."/>
            <person name="Thoulutsang Y."/>
            <person name="Thoulutsang D."/>
            <person name="Topham K."/>
            <person name="Topping I."/>
            <person name="Tsamla T."/>
            <person name="Vassiliev H."/>
            <person name="Vo A."/>
            <person name="Wangchuk T."/>
            <person name="Wangdi T."/>
            <person name="Weiand M."/>
            <person name="Wilkinson J."/>
            <person name="Wilson A."/>
            <person name="Yadav S."/>
            <person name="Young G."/>
            <person name="Yu Q."/>
            <person name="Zembek L."/>
            <person name="Zhong D."/>
            <person name="Zimmer A."/>
            <person name="Zwirko Z."/>
            <person name="Jaffe D.B."/>
            <person name="Alvarez P."/>
            <person name="Brockman W."/>
            <person name="Butler J."/>
            <person name="Chin C."/>
            <person name="Gnerre S."/>
            <person name="Grabherr M."/>
            <person name="Kleber M."/>
            <person name="Mauceli E."/>
            <person name="MacCallum I."/>
        </authorList>
    </citation>
    <scope>NUCLEOTIDE SEQUENCE [LARGE SCALE GENOMIC DNA]</scope>
    <source>
        <strain evidence="3">Tucson 15287-2541.00</strain>
    </source>
</reference>
<name>B4JTQ5_DROGR</name>
<feature type="signal peptide" evidence="1">
    <location>
        <begin position="1"/>
        <end position="17"/>
    </location>
</feature>
<dbReference type="InterPro" id="IPR038606">
    <property type="entry name" value="To_sf"/>
</dbReference>
<evidence type="ECO:0000256" key="1">
    <source>
        <dbReference type="SAM" id="SignalP"/>
    </source>
</evidence>
<dbReference type="EMBL" id="CH916374">
    <property type="protein sequence ID" value="EDV91484.1"/>
    <property type="molecule type" value="Genomic_DNA"/>
</dbReference>
<organism evidence="3">
    <name type="scientific">Drosophila grimshawi</name>
    <name type="common">Hawaiian fruit fly</name>
    <name type="synonym">Idiomyia grimshawi</name>
    <dbReference type="NCBI Taxonomy" id="7222"/>
    <lineage>
        <taxon>Eukaryota</taxon>
        <taxon>Metazoa</taxon>
        <taxon>Ecdysozoa</taxon>
        <taxon>Arthropoda</taxon>
        <taxon>Hexapoda</taxon>
        <taxon>Insecta</taxon>
        <taxon>Pterygota</taxon>
        <taxon>Neoptera</taxon>
        <taxon>Endopterygota</taxon>
        <taxon>Diptera</taxon>
        <taxon>Brachycera</taxon>
        <taxon>Muscomorpha</taxon>
        <taxon>Ephydroidea</taxon>
        <taxon>Drosophilidae</taxon>
        <taxon>Drosophila</taxon>
        <taxon>Hawaiian Drosophila</taxon>
    </lineage>
</organism>
<dbReference type="PANTHER" id="PTHR20993">
    <property type="entry name" value="GH07914P"/>
    <property type="match status" value="1"/>
</dbReference>
<dbReference type="SMART" id="SM00700">
    <property type="entry name" value="JHBP"/>
    <property type="match status" value="1"/>
</dbReference>
<dbReference type="SMR" id="B4JTQ5"/>
<dbReference type="AlphaFoldDB" id="B4JTQ5"/>
<dbReference type="OrthoDB" id="6370791at2759"/>
<evidence type="ECO:0000313" key="3">
    <source>
        <dbReference type="Proteomes" id="UP000001070"/>
    </source>
</evidence>
<dbReference type="Proteomes" id="UP000001070">
    <property type="component" value="Unassembled WGS sequence"/>
</dbReference>
<dbReference type="PANTHER" id="PTHR20993:SF0">
    <property type="entry name" value="GH07914P"/>
    <property type="match status" value="1"/>
</dbReference>
<proteinExistence type="predicted"/>